<dbReference type="InterPro" id="IPR028092">
    <property type="entry name" value="RD3"/>
</dbReference>
<protein>
    <submittedName>
        <fullName evidence="1">Uncharacterized protein</fullName>
    </submittedName>
</protein>
<evidence type="ECO:0000313" key="2">
    <source>
        <dbReference type="Proteomes" id="UP000288216"/>
    </source>
</evidence>
<keyword evidence="2" id="KW-1185">Reference proteome</keyword>
<dbReference type="Pfam" id="PF14473">
    <property type="entry name" value="RD3"/>
    <property type="match status" value="1"/>
</dbReference>
<dbReference type="AlphaFoldDB" id="A0A401QL12"/>
<reference evidence="1 2" key="1">
    <citation type="journal article" date="2018" name="Nat. Ecol. Evol.">
        <title>Shark genomes provide insights into elasmobranch evolution and the origin of vertebrates.</title>
        <authorList>
            <person name="Hara Y"/>
            <person name="Yamaguchi K"/>
            <person name="Onimaru K"/>
            <person name="Kadota M"/>
            <person name="Koyanagi M"/>
            <person name="Keeley SD"/>
            <person name="Tatsumi K"/>
            <person name="Tanaka K"/>
            <person name="Motone F"/>
            <person name="Kageyama Y"/>
            <person name="Nozu R"/>
            <person name="Adachi N"/>
            <person name="Nishimura O"/>
            <person name="Nakagawa R"/>
            <person name="Tanegashima C"/>
            <person name="Kiyatake I"/>
            <person name="Matsumoto R"/>
            <person name="Murakumo K"/>
            <person name="Nishida K"/>
            <person name="Terakita A"/>
            <person name="Kuratani S"/>
            <person name="Sato K"/>
            <person name="Hyodo S Kuraku.S."/>
        </authorList>
    </citation>
    <scope>NUCLEOTIDE SEQUENCE [LARGE SCALE GENOMIC DNA]</scope>
</reference>
<dbReference type="EMBL" id="BFAA01230647">
    <property type="protein sequence ID" value="GCB86069.1"/>
    <property type="molecule type" value="Genomic_DNA"/>
</dbReference>
<dbReference type="OrthoDB" id="10072259at2759"/>
<sequence>MFLSSMFDWNDRCSVLTPRTEEELVTNTLTLELSAQLKRAEKMQRERLAECKRLKQGVDYSWLMAQPKHGFVIPQGEQLELQGLCAKVKPSQCGPFILRYRPVIRIPA</sequence>
<proteinExistence type="predicted"/>
<dbReference type="Proteomes" id="UP000288216">
    <property type="component" value="Unassembled WGS sequence"/>
</dbReference>
<gene>
    <name evidence="1" type="ORF">scyTo_0026701</name>
</gene>
<comment type="caution">
    <text evidence="1">The sequence shown here is derived from an EMBL/GenBank/DDBJ whole genome shotgun (WGS) entry which is preliminary data.</text>
</comment>
<organism evidence="1 2">
    <name type="scientific">Scyliorhinus torazame</name>
    <name type="common">Cloudy catshark</name>
    <name type="synonym">Catulus torazame</name>
    <dbReference type="NCBI Taxonomy" id="75743"/>
    <lineage>
        <taxon>Eukaryota</taxon>
        <taxon>Metazoa</taxon>
        <taxon>Chordata</taxon>
        <taxon>Craniata</taxon>
        <taxon>Vertebrata</taxon>
        <taxon>Chondrichthyes</taxon>
        <taxon>Elasmobranchii</taxon>
        <taxon>Galeomorphii</taxon>
        <taxon>Galeoidea</taxon>
        <taxon>Carcharhiniformes</taxon>
        <taxon>Scyliorhinidae</taxon>
        <taxon>Scyliorhinus</taxon>
    </lineage>
</organism>
<dbReference type="PANTHER" id="PTHR28489:SF4">
    <property type="entry name" value="PROTEIN RD3-LIKE"/>
    <property type="match status" value="1"/>
</dbReference>
<dbReference type="PANTHER" id="PTHR28489">
    <property type="entry name" value="RENTINAL DEGENERATION 3-LIKE"/>
    <property type="match status" value="1"/>
</dbReference>
<dbReference type="OMA" id="WERSNAL"/>
<name>A0A401QL12_SCYTO</name>
<evidence type="ECO:0000313" key="1">
    <source>
        <dbReference type="EMBL" id="GCB86069.1"/>
    </source>
</evidence>
<accession>A0A401QL12</accession>